<comment type="function">
    <text evidence="4">Acts as an anti-CsrA protein, binds CsrA and prevents it from repressing translation of its target genes, one of which is flagellin. Binds to flagellin and participates in the assembly of the flagellum.</text>
</comment>
<dbReference type="HAMAP" id="MF_01185">
    <property type="entry name" value="FliW"/>
    <property type="match status" value="1"/>
</dbReference>
<evidence type="ECO:0000256" key="2">
    <source>
        <dbReference type="ARBA" id="ARBA00022795"/>
    </source>
</evidence>
<comment type="subunit">
    <text evidence="4">Interacts with translational regulator CsrA and flagellin(s).</text>
</comment>
<dbReference type="InterPro" id="IPR024046">
    <property type="entry name" value="Flagellar_assmbl_FliW_dom_sf"/>
</dbReference>
<name>A0ABV8K2W5_9BACL</name>
<keyword evidence="2 4" id="KW-1005">Bacterial flagellum biogenesis</keyword>
<dbReference type="InterPro" id="IPR003775">
    <property type="entry name" value="Flagellar_assembly_factor_FliW"/>
</dbReference>
<proteinExistence type="inferred from homology"/>
<reference evidence="6" key="1">
    <citation type="journal article" date="2019" name="Int. J. Syst. Evol. Microbiol.">
        <title>The Global Catalogue of Microorganisms (GCM) 10K type strain sequencing project: providing services to taxonomists for standard genome sequencing and annotation.</title>
        <authorList>
            <consortium name="The Broad Institute Genomics Platform"/>
            <consortium name="The Broad Institute Genome Sequencing Center for Infectious Disease"/>
            <person name="Wu L."/>
            <person name="Ma J."/>
        </authorList>
    </citation>
    <scope>NUCLEOTIDE SEQUENCE [LARGE SCALE GENOMIC DNA]</scope>
    <source>
        <strain evidence="6">IBRC-M 10987</strain>
    </source>
</reference>
<dbReference type="PANTHER" id="PTHR39190:SF1">
    <property type="entry name" value="FLAGELLAR ASSEMBLY FACTOR FLIW"/>
    <property type="match status" value="1"/>
</dbReference>
<dbReference type="RefSeq" id="WP_377719023.1">
    <property type="nucleotide sequence ID" value="NZ_JBHSAM010000025.1"/>
</dbReference>
<keyword evidence="3 4" id="KW-0810">Translation regulation</keyword>
<dbReference type="EMBL" id="JBHSAM010000025">
    <property type="protein sequence ID" value="MFC4100350.1"/>
    <property type="molecule type" value="Genomic_DNA"/>
</dbReference>
<keyword evidence="5" id="KW-0966">Cell projection</keyword>
<comment type="subcellular location">
    <subcellularLocation>
        <location evidence="4">Cytoplasm</location>
    </subcellularLocation>
</comment>
<dbReference type="Proteomes" id="UP001595715">
    <property type="component" value="Unassembled WGS sequence"/>
</dbReference>
<dbReference type="Gene3D" id="2.30.290.10">
    <property type="entry name" value="BH3618-like"/>
    <property type="match status" value="1"/>
</dbReference>
<accession>A0ABV8K2W5</accession>
<keyword evidence="1 4" id="KW-0963">Cytoplasm</keyword>
<evidence type="ECO:0000313" key="6">
    <source>
        <dbReference type="Proteomes" id="UP001595715"/>
    </source>
</evidence>
<keyword evidence="4" id="KW-0143">Chaperone</keyword>
<organism evidence="5 6">
    <name type="scientific">Paenibacillus xanthanilyticus</name>
    <dbReference type="NCBI Taxonomy" id="1783531"/>
    <lineage>
        <taxon>Bacteria</taxon>
        <taxon>Bacillati</taxon>
        <taxon>Bacillota</taxon>
        <taxon>Bacilli</taxon>
        <taxon>Bacillales</taxon>
        <taxon>Paenibacillaceae</taxon>
        <taxon>Paenibacillus</taxon>
    </lineage>
</organism>
<comment type="caution">
    <text evidence="5">The sequence shown here is derived from an EMBL/GenBank/DDBJ whole genome shotgun (WGS) entry which is preliminary data.</text>
</comment>
<dbReference type="SUPFAM" id="SSF141457">
    <property type="entry name" value="BH3618-like"/>
    <property type="match status" value="1"/>
</dbReference>
<keyword evidence="6" id="KW-1185">Reference proteome</keyword>
<sequence>MEMDTTRLGDVTVTGSRELIFEHGIPGFEDLRRFDLLDLEIDLPIKLLQSADNRDISLLVGNPFHFYPHYEWELAESVQQELGITDAAELEIWSVIILPANASAATINLQAPIVVNQKTGAAKQIILHNSIYSHRHPLLEEKSVEKTSQGQVE</sequence>
<evidence type="ECO:0000256" key="4">
    <source>
        <dbReference type="HAMAP-Rule" id="MF_01185"/>
    </source>
</evidence>
<comment type="similarity">
    <text evidence="4">Belongs to the FliW family.</text>
</comment>
<evidence type="ECO:0000256" key="1">
    <source>
        <dbReference type="ARBA" id="ARBA00022490"/>
    </source>
</evidence>
<dbReference type="Pfam" id="PF02623">
    <property type="entry name" value="FliW"/>
    <property type="match status" value="1"/>
</dbReference>
<dbReference type="PANTHER" id="PTHR39190">
    <property type="entry name" value="FLAGELLAR ASSEMBLY FACTOR FLIW"/>
    <property type="match status" value="1"/>
</dbReference>
<keyword evidence="5" id="KW-0969">Cilium</keyword>
<evidence type="ECO:0000256" key="3">
    <source>
        <dbReference type="ARBA" id="ARBA00022845"/>
    </source>
</evidence>
<keyword evidence="5" id="KW-0282">Flagellum</keyword>
<protein>
    <recommendedName>
        <fullName evidence="4">Flagellar assembly factor FliW</fullName>
    </recommendedName>
</protein>
<gene>
    <name evidence="4" type="primary">fliW</name>
    <name evidence="5" type="ORF">ACFOZ8_11905</name>
</gene>
<evidence type="ECO:0000313" key="5">
    <source>
        <dbReference type="EMBL" id="MFC4100350.1"/>
    </source>
</evidence>